<feature type="compositionally biased region" description="Polar residues" evidence="1">
    <location>
        <begin position="876"/>
        <end position="885"/>
    </location>
</feature>
<protein>
    <recommendedName>
        <fullName evidence="2">C2H2-type domain-containing protein</fullName>
    </recommendedName>
</protein>
<dbReference type="AlphaFoldDB" id="A0A409YRC2"/>
<feature type="domain" description="C2H2-type" evidence="2">
    <location>
        <begin position="322"/>
        <end position="346"/>
    </location>
</feature>
<evidence type="ECO:0000313" key="4">
    <source>
        <dbReference type="Proteomes" id="UP000284842"/>
    </source>
</evidence>
<sequence>MASTISNVFDIDTPLFTSLGKYFGVYRVCEVQLVIYPFMEISGEEEYSPDGLLLYTFDGEFWGIFDAMKLSFIHWNVYGKAVKSFSVQYDVQVAPSQLVPAAAFTGANTVVDVTPKQLSTVFGGDATNRRVASRAQDTEEGPSRKRRRVENVAYTMASVTSNVFDIDTLLFTSVEYDVQVAPSQLVLAAAFTCASIVVDATSTPKQPFGNDATNRSVASGAQLKWQAPAVFGSDIPNMGEGPSRKRRRVDVSESENTPPQAHPLAREGWTRVWSCNLKETKQTCNFSSDTRDELKVHLQKAHKIMWGKAKRYDKEGSQVGAASCPWTGCSSVLAASSLSKHLLKMHMTDGSIKYICDRFPEIWNVDHFAIVNASSNSRDGNFLWFGWVFKGLEFLLIVFSFIPFFYLLDTDSTSSASQLSLQHLLHSVTNTIMFNFTTNPMVSNVEALISHQHWFFGVYDCTHTTVEIWPLDDDGVREYAANAWYDNPGNFISLSQAVLNPIGRWGIFYPRDVSNFYEILHRDLSHIPALQFVVAPPLSTQVPIEQLPLPEYEFESMTPSTSSAPTPPLIWTEPLFAADLTNISGSAASQAQEGGAAKRRKKSPGPITSYENVAPFQAGPLPPAESSAGFTSDARWAPSLSCKLRGITCDFVAKSPKEMQRHLKEMHGIKTGKNVRKTSTGEREGRQDCCWEGCEERLMPSSMTRHLMTRHIGPRQVRYKSTNTMMFNFTTKPMVSNVEALISQQHWIFGVYDCTHNTVKIWPLDDEGVREYAASACYDNPGNLVALIQAALNPNGRWGIFYPRDVSNFYEILQRDLSDQISTLQFVMAPPLSTQVPIEQVPHPEFESMTPRTSSAPTPLLIWAEPLFAADLTNISSGSPSQVQEGRSIKRSKKSPTTYENLSPFQVAPLPLPAESSYKSQVD</sequence>
<dbReference type="InParanoid" id="A0A409YRC2"/>
<reference evidence="3 4" key="1">
    <citation type="journal article" date="2018" name="Evol. Lett.">
        <title>Horizontal gene cluster transfer increased hallucinogenic mushroom diversity.</title>
        <authorList>
            <person name="Reynolds H.T."/>
            <person name="Vijayakumar V."/>
            <person name="Gluck-Thaler E."/>
            <person name="Korotkin H.B."/>
            <person name="Matheny P.B."/>
            <person name="Slot J.C."/>
        </authorList>
    </citation>
    <scope>NUCLEOTIDE SEQUENCE [LARGE SCALE GENOMIC DNA]</scope>
    <source>
        <strain evidence="3 4">2629</strain>
    </source>
</reference>
<feature type="region of interest" description="Disordered" evidence="1">
    <location>
        <begin position="587"/>
        <end position="630"/>
    </location>
</feature>
<feature type="domain" description="C2H2-type" evidence="2">
    <location>
        <begin position="687"/>
        <end position="711"/>
    </location>
</feature>
<comment type="caution">
    <text evidence="3">The sequence shown here is derived from an EMBL/GenBank/DDBJ whole genome shotgun (WGS) entry which is preliminary data.</text>
</comment>
<dbReference type="EMBL" id="NHTK01000792">
    <property type="protein sequence ID" value="PPR05557.1"/>
    <property type="molecule type" value="Genomic_DNA"/>
</dbReference>
<evidence type="ECO:0000259" key="2">
    <source>
        <dbReference type="SMART" id="SM00355"/>
    </source>
</evidence>
<feature type="region of interest" description="Disordered" evidence="1">
    <location>
        <begin position="876"/>
        <end position="923"/>
    </location>
</feature>
<dbReference type="Proteomes" id="UP000284842">
    <property type="component" value="Unassembled WGS sequence"/>
</dbReference>
<evidence type="ECO:0000256" key="1">
    <source>
        <dbReference type="SAM" id="MobiDB-lite"/>
    </source>
</evidence>
<gene>
    <name evidence="3" type="ORF">CVT24_003296</name>
</gene>
<keyword evidence="4" id="KW-1185">Reference proteome</keyword>
<dbReference type="SMART" id="SM00355">
    <property type="entry name" value="ZnF_C2H2"/>
    <property type="match status" value="4"/>
</dbReference>
<accession>A0A409YRC2</accession>
<organism evidence="3 4">
    <name type="scientific">Panaeolus cyanescens</name>
    <dbReference type="NCBI Taxonomy" id="181874"/>
    <lineage>
        <taxon>Eukaryota</taxon>
        <taxon>Fungi</taxon>
        <taxon>Dikarya</taxon>
        <taxon>Basidiomycota</taxon>
        <taxon>Agaricomycotina</taxon>
        <taxon>Agaricomycetes</taxon>
        <taxon>Agaricomycetidae</taxon>
        <taxon>Agaricales</taxon>
        <taxon>Agaricineae</taxon>
        <taxon>Galeropsidaceae</taxon>
        <taxon>Panaeolus</taxon>
    </lineage>
</organism>
<proteinExistence type="predicted"/>
<feature type="compositionally biased region" description="Polar residues" evidence="1">
    <location>
        <begin position="895"/>
        <end position="904"/>
    </location>
</feature>
<dbReference type="InterPro" id="IPR013087">
    <property type="entry name" value="Znf_C2H2_type"/>
</dbReference>
<feature type="region of interest" description="Disordered" evidence="1">
    <location>
        <begin position="231"/>
        <end position="263"/>
    </location>
</feature>
<name>A0A409YRC2_9AGAR</name>
<feature type="domain" description="C2H2-type" evidence="2">
    <location>
        <begin position="640"/>
        <end position="667"/>
    </location>
</feature>
<feature type="domain" description="C2H2-type" evidence="2">
    <location>
        <begin position="273"/>
        <end position="302"/>
    </location>
</feature>
<evidence type="ECO:0000313" key="3">
    <source>
        <dbReference type="EMBL" id="PPR05557.1"/>
    </source>
</evidence>